<dbReference type="InterPro" id="IPR011547">
    <property type="entry name" value="SLC26A/SulP_dom"/>
</dbReference>
<feature type="domain" description="STAS" evidence="5">
    <location>
        <begin position="463"/>
        <end position="564"/>
    </location>
</feature>
<evidence type="ECO:0000313" key="6">
    <source>
        <dbReference type="EMBL" id="EYC50728.1"/>
    </source>
</evidence>
<dbReference type="InterPro" id="IPR001902">
    <property type="entry name" value="SLC26A/SulP_fam"/>
</dbReference>
<dbReference type="GO" id="GO:0055085">
    <property type="term" value="P:transmembrane transport"/>
    <property type="evidence" value="ECO:0007669"/>
    <property type="project" value="InterPro"/>
</dbReference>
<dbReference type="Gene3D" id="3.30.750.24">
    <property type="entry name" value="STAS domain"/>
    <property type="match status" value="1"/>
</dbReference>
<keyword evidence="4" id="KW-0472">Membrane</keyword>
<evidence type="ECO:0000259" key="5">
    <source>
        <dbReference type="PROSITE" id="PS50801"/>
    </source>
</evidence>
<comment type="subcellular location">
    <subcellularLocation>
        <location evidence="1">Membrane</location>
        <topology evidence="1">Multi-pass membrane protein</topology>
    </subcellularLocation>
</comment>
<evidence type="ECO:0000256" key="3">
    <source>
        <dbReference type="ARBA" id="ARBA00022989"/>
    </source>
</evidence>
<dbReference type="Proteomes" id="UP000023268">
    <property type="component" value="Unassembled WGS sequence"/>
</dbReference>
<keyword evidence="2" id="KW-0812">Transmembrane</keyword>
<dbReference type="eggNOG" id="COG0659">
    <property type="taxonomic scope" value="Bacteria"/>
</dbReference>
<name>A0A016XHM8_9BURK</name>
<dbReference type="EMBL" id="JEMG01000001">
    <property type="protein sequence ID" value="EYC50728.1"/>
    <property type="molecule type" value="Genomic_DNA"/>
</dbReference>
<dbReference type="CDD" id="cd07042">
    <property type="entry name" value="STAS_SulP_like_sulfate_transporter"/>
    <property type="match status" value="1"/>
</dbReference>
<organism evidence="6 7">
    <name type="scientific">Hylemonella gracilis str. Niagara R</name>
    <dbReference type="NCBI Taxonomy" id="1458275"/>
    <lineage>
        <taxon>Bacteria</taxon>
        <taxon>Pseudomonadati</taxon>
        <taxon>Pseudomonadota</taxon>
        <taxon>Betaproteobacteria</taxon>
        <taxon>Burkholderiales</taxon>
        <taxon>Comamonadaceae</taxon>
        <taxon>Hylemonella</taxon>
    </lineage>
</organism>
<reference evidence="6 7" key="1">
    <citation type="submission" date="2014-02" db="EMBL/GenBank/DDBJ databases">
        <title>Draft Genome of Hylemonella gracilis isolated from the Niagara River.</title>
        <authorList>
            <person name="Pawlowski D.R."/>
            <person name="Koudelka G.B."/>
        </authorList>
    </citation>
    <scope>NUCLEOTIDE SEQUENCE [LARGE SCALE GENOMIC DNA]</scope>
    <source>
        <strain evidence="6 7">Niagara R</strain>
    </source>
</reference>
<dbReference type="PROSITE" id="PS50801">
    <property type="entry name" value="STAS"/>
    <property type="match status" value="1"/>
</dbReference>
<accession>A0A016XHM8</accession>
<dbReference type="STRING" id="1458275.AZ34_06380"/>
<evidence type="ECO:0000256" key="1">
    <source>
        <dbReference type="ARBA" id="ARBA00004141"/>
    </source>
</evidence>
<dbReference type="PANTHER" id="PTHR11814">
    <property type="entry name" value="SULFATE TRANSPORTER"/>
    <property type="match status" value="1"/>
</dbReference>
<evidence type="ECO:0000313" key="7">
    <source>
        <dbReference type="Proteomes" id="UP000023268"/>
    </source>
</evidence>
<dbReference type="Pfam" id="PF01740">
    <property type="entry name" value="STAS"/>
    <property type="match status" value="1"/>
</dbReference>
<dbReference type="AlphaFoldDB" id="A0A016XHM8"/>
<keyword evidence="3" id="KW-1133">Transmembrane helix</keyword>
<protein>
    <submittedName>
        <fullName evidence="6">Sulfate transporter</fullName>
    </submittedName>
</protein>
<dbReference type="SUPFAM" id="SSF52091">
    <property type="entry name" value="SpoIIaa-like"/>
    <property type="match status" value="1"/>
</dbReference>
<dbReference type="GO" id="GO:0016020">
    <property type="term" value="C:membrane"/>
    <property type="evidence" value="ECO:0007669"/>
    <property type="project" value="UniProtKB-SubCell"/>
</dbReference>
<evidence type="ECO:0000256" key="2">
    <source>
        <dbReference type="ARBA" id="ARBA00022692"/>
    </source>
</evidence>
<gene>
    <name evidence="6" type="ORF">AZ34_06380</name>
</gene>
<proteinExistence type="predicted"/>
<dbReference type="Pfam" id="PF00916">
    <property type="entry name" value="Sulfate_transp"/>
    <property type="match status" value="1"/>
</dbReference>
<comment type="caution">
    <text evidence="6">The sequence shown here is derived from an EMBL/GenBank/DDBJ whole genome shotgun (WGS) entry which is preliminary data.</text>
</comment>
<dbReference type="InterPro" id="IPR036513">
    <property type="entry name" value="STAS_dom_sf"/>
</dbReference>
<evidence type="ECO:0000256" key="4">
    <source>
        <dbReference type="ARBA" id="ARBA00023136"/>
    </source>
</evidence>
<dbReference type="InterPro" id="IPR002645">
    <property type="entry name" value="STAS_dom"/>
</dbReference>
<sequence length="573" mass="60689">MAPWRARLPALFPFLNWPRPTSALLRGEALAGLTVGLMLIPQSVAYATLAGMPPVTGIYAAILPAIIAVLFSSSTRLAVGPTALTGLLVGAGLAGAVPGLQPGSAQWVQLAVWLALLSGLLQLLLGFMRFGWLLNVVNAPVLTAFTQAAALLIIGSQLRALLGLGAGSHGASDWLSLLATPQNVITAIDGRALAYGAGTLAWLLLARRWRPGFPAVLLAVLATASLSYLMGFETSGGAVVGALPAGLPALTLPGWPGWELLGALLLPTLVITLISFLETASSAKVDHERSGTRWDQDQDLIGQGLGKIAAGFSGAFPVSSSFSRSALNLYAGARTGWATVFSAVVVLLALLFFIPVLHHVPLAVLAAIVVVAVLGLLKPHEFTRVWRMARVEAAIAALTFAVTLLAAPQLYWGVLTGVVLSLGHFLYTRLHPRIIEVGLHPDGSLRDRHLWQLPPLAPHTSGLRMDAALDFASAAEFERAIVEHLAAHPDTRHLVLFAQSINRLDATGAETFLKLAQHLRERQVLLHLSGLKLPVEQTLLRAGWRADDPAHRLYRTDAEALAALALLRDAAAP</sequence>